<dbReference type="Proteomes" id="UP000494206">
    <property type="component" value="Unassembled WGS sequence"/>
</dbReference>
<keyword evidence="1" id="KW-0853">WD repeat</keyword>
<dbReference type="Pfam" id="PF23761">
    <property type="entry name" value="Beta-prop_DCAF4"/>
    <property type="match status" value="1"/>
</dbReference>
<proteinExistence type="predicted"/>
<dbReference type="Gene3D" id="2.130.10.10">
    <property type="entry name" value="YVTN repeat-like/Quinoprotein amine dehydrogenase"/>
    <property type="match status" value="1"/>
</dbReference>
<dbReference type="SUPFAM" id="SSF50978">
    <property type="entry name" value="WD40 repeat-like"/>
    <property type="match status" value="1"/>
</dbReference>
<dbReference type="InterPro" id="IPR036322">
    <property type="entry name" value="WD40_repeat_dom_sf"/>
</dbReference>
<reference evidence="3 4" key="1">
    <citation type="submission" date="2020-04" db="EMBL/GenBank/DDBJ databases">
        <authorList>
            <person name="Laetsch R D."/>
            <person name="Stevens L."/>
            <person name="Kumar S."/>
            <person name="Blaxter L. M."/>
        </authorList>
    </citation>
    <scope>NUCLEOTIDE SEQUENCE [LARGE SCALE GENOMIC DNA]</scope>
</reference>
<dbReference type="OrthoDB" id="128867at2759"/>
<keyword evidence="4" id="KW-1185">Reference proteome</keyword>
<keyword evidence="2" id="KW-0677">Repeat</keyword>
<evidence type="ECO:0000256" key="1">
    <source>
        <dbReference type="ARBA" id="ARBA00022574"/>
    </source>
</evidence>
<evidence type="ECO:0000313" key="3">
    <source>
        <dbReference type="EMBL" id="CAB3403263.1"/>
    </source>
</evidence>
<dbReference type="PANTHER" id="PTHR44472">
    <property type="entry name" value="DDB1- AND CUL4-ASSOCIATED FACTOR 4-RELATED"/>
    <property type="match status" value="1"/>
</dbReference>
<accession>A0A8S1EPI5</accession>
<gene>
    <name evidence="3" type="ORF">CBOVIS_LOCUS5764</name>
</gene>
<sequence length="525" mass="59866">MNRGDNYEHDGKKSEYRNELIPKTEALGHTWVDHPDCPYMGGPLNLPGYLYVPIQNKYYKYSPNMFGMNFQIPQEFYPKVHVAPQRSPAFNAQRRHRPVFKIVDDSMLGRGNPLRDECELLEKQVANCPSEPSFSIRTPVEVTSRVLGCEFLTFTEDGTKIIGGFGAGHTEDTKSVREYSVIYVYDVNYDDYYAKEEAARKDANKDPMHTGFNTMGLTMSIAENLENSLHEAPIPDNSIWKFREFLVDQTLAQIDSEVVTLLTVTTSDRMDPYGIVMSTVRVTMMPVQPISDPHSWDQLCAPIYNRVWRNSGPIWSIGWNSPKMLYGFGMESNFMFQDFLTDRTFFLSSRGKNVLSHAYSEDGELVYMGLRGDDLIRSDLREKRGHITGHLRGSKSTVNVKVLAETHPECVLTEMFGGNMKLWDFRWPKRALMTFDGHVNTHHRLPLYIDPAENFVFASGSDGDIRGWSLKTGEMLCSVTTPRPDYEGKAYFPQILYSNRWGGRYGNSGLAVAVGDTIRIHQLEL</sequence>
<protein>
    <submittedName>
        <fullName evidence="3">Uncharacterized protein</fullName>
    </submittedName>
</protein>
<evidence type="ECO:0000256" key="2">
    <source>
        <dbReference type="ARBA" id="ARBA00022737"/>
    </source>
</evidence>
<name>A0A8S1EPI5_9PELO</name>
<dbReference type="GO" id="GO:0080008">
    <property type="term" value="C:Cul4-RING E3 ubiquitin ligase complex"/>
    <property type="evidence" value="ECO:0007669"/>
    <property type="project" value="TreeGrafter"/>
</dbReference>
<dbReference type="InterPro" id="IPR015943">
    <property type="entry name" value="WD40/YVTN_repeat-like_dom_sf"/>
</dbReference>
<dbReference type="PANTHER" id="PTHR44472:SF1">
    <property type="entry name" value="DDB1 AND CUL4 ASSOCIATED FACTOR 4"/>
    <property type="match status" value="1"/>
</dbReference>
<evidence type="ECO:0000313" key="4">
    <source>
        <dbReference type="Proteomes" id="UP000494206"/>
    </source>
</evidence>
<comment type="caution">
    <text evidence="3">The sequence shown here is derived from an EMBL/GenBank/DDBJ whole genome shotgun (WGS) entry which is preliminary data.</text>
</comment>
<dbReference type="InterPro" id="IPR052254">
    <property type="entry name" value="CUL4-DDB1_E3_ligase_receptor"/>
</dbReference>
<dbReference type="AlphaFoldDB" id="A0A8S1EPI5"/>
<dbReference type="EMBL" id="CADEPM010000003">
    <property type="protein sequence ID" value="CAB3403263.1"/>
    <property type="molecule type" value="Genomic_DNA"/>
</dbReference>
<organism evidence="3 4">
    <name type="scientific">Caenorhabditis bovis</name>
    <dbReference type="NCBI Taxonomy" id="2654633"/>
    <lineage>
        <taxon>Eukaryota</taxon>
        <taxon>Metazoa</taxon>
        <taxon>Ecdysozoa</taxon>
        <taxon>Nematoda</taxon>
        <taxon>Chromadorea</taxon>
        <taxon>Rhabditida</taxon>
        <taxon>Rhabditina</taxon>
        <taxon>Rhabditomorpha</taxon>
        <taxon>Rhabditoidea</taxon>
        <taxon>Rhabditidae</taxon>
        <taxon>Peloderinae</taxon>
        <taxon>Caenorhabditis</taxon>
    </lineage>
</organism>